<dbReference type="Gene3D" id="3.40.190.10">
    <property type="entry name" value="Periplasmic binding protein-like II"/>
    <property type="match status" value="2"/>
</dbReference>
<evidence type="ECO:0000256" key="3">
    <source>
        <dbReference type="ARBA" id="ARBA00023239"/>
    </source>
</evidence>
<dbReference type="GO" id="GO:0009234">
    <property type="term" value="P:menaquinone biosynthetic process"/>
    <property type="evidence" value="ECO:0007669"/>
    <property type="project" value="UniProtKB-UniRule"/>
</dbReference>
<dbReference type="EC" id="4.2.1.151" evidence="4"/>
<dbReference type="InterPro" id="IPR030868">
    <property type="entry name" value="MqnA"/>
</dbReference>
<dbReference type="PANTHER" id="PTHR37690">
    <property type="entry name" value="CHORISMATE DEHYDRATASE"/>
    <property type="match status" value="1"/>
</dbReference>
<comment type="pathway">
    <text evidence="1 4">Quinol/quinone metabolism; menaquinone biosynthesis.</text>
</comment>
<comment type="catalytic activity">
    <reaction evidence="4">
        <text>chorismate = 3-[(1-carboxyvinyl)-oxy]benzoate + H2O</text>
        <dbReference type="Rhea" id="RHEA:40051"/>
        <dbReference type="ChEBI" id="CHEBI:15377"/>
        <dbReference type="ChEBI" id="CHEBI:29748"/>
        <dbReference type="ChEBI" id="CHEBI:76981"/>
        <dbReference type="EC" id="4.2.1.151"/>
    </reaction>
</comment>
<comment type="caution">
    <text evidence="5">The sequence shown here is derived from an EMBL/GenBank/DDBJ whole genome shotgun (WGS) entry which is preliminary data.</text>
</comment>
<organism evidence="5 6">
    <name type="scientific">Candidatus Obscuribacter phosphatis</name>
    <dbReference type="NCBI Taxonomy" id="1906157"/>
    <lineage>
        <taxon>Bacteria</taxon>
        <taxon>Bacillati</taxon>
        <taxon>Candidatus Melainabacteria</taxon>
        <taxon>Candidatus Obscuribacterales</taxon>
        <taxon>Candidatus Obscuribacteraceae</taxon>
        <taxon>Candidatus Obscuribacter</taxon>
    </lineage>
</organism>
<accession>A0A8J7P6Z3</accession>
<dbReference type="CDD" id="cd13634">
    <property type="entry name" value="PBP2_Sco4506"/>
    <property type="match status" value="1"/>
</dbReference>
<dbReference type="HAMAP" id="MF_00995">
    <property type="entry name" value="MqnA"/>
    <property type="match status" value="1"/>
</dbReference>
<keyword evidence="2 4" id="KW-0474">Menaquinone biosynthesis</keyword>
<dbReference type="Pfam" id="PF02621">
    <property type="entry name" value="VitK2_biosynth"/>
    <property type="match status" value="1"/>
</dbReference>
<evidence type="ECO:0000313" key="5">
    <source>
        <dbReference type="EMBL" id="MBN8659699.1"/>
    </source>
</evidence>
<dbReference type="InterPro" id="IPR003773">
    <property type="entry name" value="Menaquinone_biosynth"/>
</dbReference>
<gene>
    <name evidence="4" type="primary">mqnA</name>
    <name evidence="5" type="ORF">J0M35_05010</name>
</gene>
<dbReference type="Proteomes" id="UP000664277">
    <property type="component" value="Unassembled WGS sequence"/>
</dbReference>
<evidence type="ECO:0000313" key="6">
    <source>
        <dbReference type="Proteomes" id="UP000664277"/>
    </source>
</evidence>
<evidence type="ECO:0000256" key="2">
    <source>
        <dbReference type="ARBA" id="ARBA00022428"/>
    </source>
</evidence>
<proteinExistence type="inferred from homology"/>
<name>A0A8J7P6Z3_9BACT</name>
<comment type="function">
    <text evidence="4">Catalyzes the dehydration of chorismate into 3-[(1-carboxyvinyl)oxy]benzoate, a step in the biosynthesis of menaquinone (MK, vitamin K2).</text>
</comment>
<dbReference type="AlphaFoldDB" id="A0A8J7P6Z3"/>
<dbReference type="UniPathway" id="UPA00079"/>
<dbReference type="GO" id="GO:0016836">
    <property type="term" value="F:hydro-lyase activity"/>
    <property type="evidence" value="ECO:0007669"/>
    <property type="project" value="UniProtKB-UniRule"/>
</dbReference>
<evidence type="ECO:0000256" key="4">
    <source>
        <dbReference type="HAMAP-Rule" id="MF_00995"/>
    </source>
</evidence>
<protein>
    <recommendedName>
        <fullName evidence="4">Chorismate dehydratase</fullName>
        <ecNumber evidence="4">4.2.1.151</ecNumber>
    </recommendedName>
    <alternativeName>
        <fullName evidence="4">Menaquinone biosynthetic enzyme MqnA</fullName>
    </alternativeName>
</protein>
<keyword evidence="3 4" id="KW-0456">Lyase</keyword>
<evidence type="ECO:0000256" key="1">
    <source>
        <dbReference type="ARBA" id="ARBA00004863"/>
    </source>
</evidence>
<dbReference type="PANTHER" id="PTHR37690:SF1">
    <property type="entry name" value="CHORISMATE DEHYDRATASE"/>
    <property type="match status" value="1"/>
</dbReference>
<sequence length="272" mass="30783">MQFGQIDFVNCLPITLPLLESLPEGMSLTMGTPGQLNQLYSEGKLDIGAMSAHFLLASGDFEVIPTLSISSQNEVGSVFFYSKLPLNRLSLQDSIIGVPVSSATSICLLKILLTEELGFCPQFVYGKDPSLDDSRFDAVLMIGDAALDFDESLKKRSAEDIGQLHRFDMGSWWRRHYGLPMVFGLWGARRSYYQASFDDFQTIAELLGDCWRRGLGEKFNQVLDEAVRRTGLDRSLLQEYFRDQLEYDFEEQHIKSLALFEQLAEKHKLLVV</sequence>
<reference evidence="5" key="1">
    <citation type="submission" date="2021-02" db="EMBL/GenBank/DDBJ databases">
        <title>Genome-Resolved Metagenomics of a Microbial Community Performing Photosynthetic Biological Nutrient Removal.</title>
        <authorList>
            <person name="Mcdaniel E.A."/>
        </authorList>
    </citation>
    <scope>NUCLEOTIDE SEQUENCE</scope>
    <source>
        <strain evidence="5">UWPOB_OBS1</strain>
    </source>
</reference>
<dbReference type="EMBL" id="JAFLCK010000005">
    <property type="protein sequence ID" value="MBN8659699.1"/>
    <property type="molecule type" value="Genomic_DNA"/>
</dbReference>
<dbReference type="SUPFAM" id="SSF53850">
    <property type="entry name" value="Periplasmic binding protein-like II"/>
    <property type="match status" value="1"/>
</dbReference>
<comment type="similarity">
    <text evidence="4">Belongs to the MqnA/MqnD family. MqnA subfamily.</text>
</comment>